<name>A0A8H6YQI6_9AGAR</name>
<evidence type="ECO:0000313" key="2">
    <source>
        <dbReference type="Proteomes" id="UP000623467"/>
    </source>
</evidence>
<dbReference type="Proteomes" id="UP000623467">
    <property type="component" value="Unassembled WGS sequence"/>
</dbReference>
<dbReference type="AlphaFoldDB" id="A0A8H6YQI6"/>
<organism evidence="1 2">
    <name type="scientific">Mycena sanguinolenta</name>
    <dbReference type="NCBI Taxonomy" id="230812"/>
    <lineage>
        <taxon>Eukaryota</taxon>
        <taxon>Fungi</taxon>
        <taxon>Dikarya</taxon>
        <taxon>Basidiomycota</taxon>
        <taxon>Agaricomycotina</taxon>
        <taxon>Agaricomycetes</taxon>
        <taxon>Agaricomycetidae</taxon>
        <taxon>Agaricales</taxon>
        <taxon>Marasmiineae</taxon>
        <taxon>Mycenaceae</taxon>
        <taxon>Mycena</taxon>
    </lineage>
</organism>
<reference evidence="1" key="1">
    <citation type="submission" date="2020-05" db="EMBL/GenBank/DDBJ databases">
        <title>Mycena genomes resolve the evolution of fungal bioluminescence.</title>
        <authorList>
            <person name="Tsai I.J."/>
        </authorList>
    </citation>
    <scope>NUCLEOTIDE SEQUENCE</scope>
    <source>
        <strain evidence="1">160909Yilan</strain>
    </source>
</reference>
<proteinExistence type="predicted"/>
<sequence>MSEAALKSLASSSSGSSLGSDVAVLIDELHAIVKTLPLQDPRSSEDIYGMDVSIMWGERGSGVVSWWGGGVRWREELKEKFKRAVDIAQELVDRAEKEGTRRDERGEDEDKLCVCMFSVVILIWFAISLKTLRCLSDALLVYETSVDLVLASRASFSIDIQK</sequence>
<keyword evidence="2" id="KW-1185">Reference proteome</keyword>
<protein>
    <submittedName>
        <fullName evidence="1">Uncharacterized protein</fullName>
    </submittedName>
</protein>
<gene>
    <name evidence="1" type="ORF">MSAN_01097800</name>
</gene>
<dbReference type="EMBL" id="JACAZH010000007">
    <property type="protein sequence ID" value="KAF7364373.1"/>
    <property type="molecule type" value="Genomic_DNA"/>
</dbReference>
<accession>A0A8H6YQI6</accession>
<comment type="caution">
    <text evidence="1">The sequence shown here is derived from an EMBL/GenBank/DDBJ whole genome shotgun (WGS) entry which is preliminary data.</text>
</comment>
<evidence type="ECO:0000313" key="1">
    <source>
        <dbReference type="EMBL" id="KAF7364373.1"/>
    </source>
</evidence>
<dbReference type="OrthoDB" id="5366606at2759"/>